<gene>
    <name evidence="4" type="ORF">GCM10010185_68910</name>
</gene>
<proteinExistence type="predicted"/>
<keyword evidence="1" id="KW-0596">Phosphopantetheine</keyword>
<dbReference type="RefSeq" id="WP_189227510.1">
    <property type="nucleotide sequence ID" value="NZ_BMRG01000028.1"/>
</dbReference>
<dbReference type="InterPro" id="IPR009081">
    <property type="entry name" value="PP-bd_ACP"/>
</dbReference>
<accession>A0A918EGV8</accession>
<evidence type="ECO:0000256" key="2">
    <source>
        <dbReference type="ARBA" id="ARBA00022553"/>
    </source>
</evidence>
<dbReference type="InterPro" id="IPR036736">
    <property type="entry name" value="ACP-like_sf"/>
</dbReference>
<name>A0A918EGV8_9PSEU</name>
<keyword evidence="2" id="KW-0597">Phosphoprotein</keyword>
<dbReference type="AlphaFoldDB" id="A0A918EGV8"/>
<dbReference type="SUPFAM" id="SSF47336">
    <property type="entry name" value="ACP-like"/>
    <property type="match status" value="1"/>
</dbReference>
<reference evidence="4" key="2">
    <citation type="submission" date="2020-09" db="EMBL/GenBank/DDBJ databases">
        <authorList>
            <person name="Sun Q."/>
            <person name="Ohkuma M."/>
        </authorList>
    </citation>
    <scope>NUCLEOTIDE SEQUENCE</scope>
    <source>
        <strain evidence="4">JCM 3313</strain>
    </source>
</reference>
<reference evidence="4" key="1">
    <citation type="journal article" date="2014" name="Int. J. Syst. Evol. Microbiol.">
        <title>Complete genome sequence of Corynebacterium casei LMG S-19264T (=DSM 44701T), isolated from a smear-ripened cheese.</title>
        <authorList>
            <consortium name="US DOE Joint Genome Institute (JGI-PGF)"/>
            <person name="Walter F."/>
            <person name="Albersmeier A."/>
            <person name="Kalinowski J."/>
            <person name="Ruckert C."/>
        </authorList>
    </citation>
    <scope>NUCLEOTIDE SEQUENCE</scope>
    <source>
        <strain evidence="4">JCM 3313</strain>
    </source>
</reference>
<feature type="domain" description="Carrier" evidence="3">
    <location>
        <begin position="4"/>
        <end position="82"/>
    </location>
</feature>
<dbReference type="EMBL" id="BMRG01000028">
    <property type="protein sequence ID" value="GGP85367.1"/>
    <property type="molecule type" value="Genomic_DNA"/>
</dbReference>
<dbReference type="PROSITE" id="PS00012">
    <property type="entry name" value="PHOSPHOPANTETHEINE"/>
    <property type="match status" value="1"/>
</dbReference>
<protein>
    <recommendedName>
        <fullName evidence="3">Carrier domain-containing protein</fullName>
    </recommendedName>
</protein>
<evidence type="ECO:0000259" key="3">
    <source>
        <dbReference type="PROSITE" id="PS50075"/>
    </source>
</evidence>
<dbReference type="Pfam" id="PF00550">
    <property type="entry name" value="PP-binding"/>
    <property type="match status" value="1"/>
</dbReference>
<dbReference type="InterPro" id="IPR006162">
    <property type="entry name" value="Ppantetheine_attach_site"/>
</dbReference>
<keyword evidence="5" id="KW-1185">Reference proteome</keyword>
<organism evidence="4 5">
    <name type="scientific">Saccharothrix coeruleofusca</name>
    <dbReference type="NCBI Taxonomy" id="33919"/>
    <lineage>
        <taxon>Bacteria</taxon>
        <taxon>Bacillati</taxon>
        <taxon>Actinomycetota</taxon>
        <taxon>Actinomycetes</taxon>
        <taxon>Pseudonocardiales</taxon>
        <taxon>Pseudonocardiaceae</taxon>
        <taxon>Saccharothrix</taxon>
    </lineage>
</organism>
<evidence type="ECO:0000313" key="5">
    <source>
        <dbReference type="Proteomes" id="UP000639606"/>
    </source>
</evidence>
<dbReference type="PROSITE" id="PS50075">
    <property type="entry name" value="CARRIER"/>
    <property type="match status" value="1"/>
</dbReference>
<sequence length="82" mass="8712">MGTTPSPAELAGLISRCTGVAVTDRQLADPTTTFSDLGIDSLGLMGVLAELKRSHGVHRDVEMNTEHTPRELLAVLGQEVAR</sequence>
<evidence type="ECO:0000256" key="1">
    <source>
        <dbReference type="ARBA" id="ARBA00022450"/>
    </source>
</evidence>
<evidence type="ECO:0000313" key="4">
    <source>
        <dbReference type="EMBL" id="GGP85367.1"/>
    </source>
</evidence>
<dbReference type="Gene3D" id="1.10.1200.10">
    <property type="entry name" value="ACP-like"/>
    <property type="match status" value="1"/>
</dbReference>
<dbReference type="Proteomes" id="UP000639606">
    <property type="component" value="Unassembled WGS sequence"/>
</dbReference>
<comment type="caution">
    <text evidence="4">The sequence shown here is derived from an EMBL/GenBank/DDBJ whole genome shotgun (WGS) entry which is preliminary data.</text>
</comment>